<evidence type="ECO:0000256" key="2">
    <source>
        <dbReference type="SAM" id="Coils"/>
    </source>
</evidence>
<sequence length="527" mass="60620">MLVDTHANAIVECSHNIIDVLGMNKQELEESSFYLKIIKKSQFLITKELAFFNYEIFSDNKIFLILAEVRGKFLIVYIQEKFNYNMPSSHLINILDSLGAYVYCKDKNYNFTYGNKMVGKLFGVDHPYIMGTTSDYLDNVSATNIHKNIDRLVIEDKQEIEIEENVYIENTHQNLTFLSVKKPLFGKNDEVIGLFGISTDITSYKAIEKKIRLSEQKLNTILDNVAAYIYIKDLDLNFTYVNKMTISLFNLTEDEIIGSSTDVILGEEESREFSVLDNKILTQKKVVSGIEKLTTENGEFFYWTVKAPLFDENQKFSGLIGMSTDISEQKNLEHRLEETNNELQLKIDKITQLQATLWEQATQDPLTQLFNRRYFNETAQKEIIKCERNKKSMALLLINNDYFKKINDQFGHDTGDKVLIKLSQIMIDQCRRTDIVCRFGGEEFVILMPEASQETAFDRAEKIRTCYKEEITEMLSSSSTISIGIAMWNTSLANLEGLTKAADQAMYQAKNNGRNQVIIYNSTSNSE</sequence>
<feature type="coiled-coil region" evidence="2">
    <location>
        <begin position="326"/>
        <end position="356"/>
    </location>
</feature>
<dbReference type="CDD" id="cd01949">
    <property type="entry name" value="GGDEF"/>
    <property type="match status" value="1"/>
</dbReference>
<dbReference type="InterPro" id="IPR013656">
    <property type="entry name" value="PAS_4"/>
</dbReference>
<dbReference type="PANTHER" id="PTHR46663:SF2">
    <property type="entry name" value="GGDEF DOMAIN-CONTAINING PROTEIN"/>
    <property type="match status" value="1"/>
</dbReference>
<dbReference type="PANTHER" id="PTHR46663">
    <property type="entry name" value="DIGUANYLATE CYCLASE DGCT-RELATED"/>
    <property type="match status" value="1"/>
</dbReference>
<evidence type="ECO:0000259" key="5">
    <source>
        <dbReference type="PROSITE" id="PS50887"/>
    </source>
</evidence>
<dbReference type="Pfam" id="PF08448">
    <property type="entry name" value="PAS_4"/>
    <property type="match status" value="2"/>
</dbReference>
<dbReference type="CDD" id="cd00130">
    <property type="entry name" value="PAS"/>
    <property type="match status" value="1"/>
</dbReference>
<dbReference type="NCBIfam" id="TIGR00229">
    <property type="entry name" value="sensory_box"/>
    <property type="match status" value="1"/>
</dbReference>
<dbReference type="SMART" id="SM00091">
    <property type="entry name" value="PAS"/>
    <property type="match status" value="2"/>
</dbReference>
<dbReference type="Gene3D" id="3.30.450.20">
    <property type="entry name" value="PAS domain"/>
    <property type="match status" value="2"/>
</dbReference>
<comment type="cofactor">
    <cofactor evidence="1">
        <name>Mg(2+)</name>
        <dbReference type="ChEBI" id="CHEBI:18420"/>
    </cofactor>
</comment>
<dbReference type="InterPro" id="IPR000014">
    <property type="entry name" value="PAS"/>
</dbReference>
<evidence type="ECO:0000256" key="1">
    <source>
        <dbReference type="ARBA" id="ARBA00001946"/>
    </source>
</evidence>
<dbReference type="InterPro" id="IPR035965">
    <property type="entry name" value="PAS-like_dom_sf"/>
</dbReference>
<proteinExistence type="predicted"/>
<gene>
    <name evidence="6" type="ORF">OLEAN_C35850</name>
</gene>
<protein>
    <recommendedName>
        <fullName evidence="8">Diguanylate cyclase</fullName>
    </recommendedName>
</protein>
<dbReference type="Pfam" id="PF00990">
    <property type="entry name" value="GGDEF"/>
    <property type="match status" value="1"/>
</dbReference>
<dbReference type="PATRIC" id="fig|698738.3.peg.3732"/>
<dbReference type="InterPro" id="IPR052163">
    <property type="entry name" value="DGC-Regulatory_Protein"/>
</dbReference>
<dbReference type="NCBIfam" id="TIGR00254">
    <property type="entry name" value="GGDEF"/>
    <property type="match status" value="1"/>
</dbReference>
<name>R4YRB4_OLEAN</name>
<evidence type="ECO:0008006" key="8">
    <source>
        <dbReference type="Google" id="ProtNLM"/>
    </source>
</evidence>
<dbReference type="KEGG" id="oai:OLEAN_C35850"/>
<dbReference type="PROSITE" id="PS50887">
    <property type="entry name" value="GGDEF"/>
    <property type="match status" value="1"/>
</dbReference>
<dbReference type="InterPro" id="IPR000160">
    <property type="entry name" value="GGDEF_dom"/>
</dbReference>
<evidence type="ECO:0000313" key="6">
    <source>
        <dbReference type="EMBL" id="CCK77761.1"/>
    </source>
</evidence>
<dbReference type="PROSITE" id="PS50112">
    <property type="entry name" value="PAS"/>
    <property type="match status" value="1"/>
</dbReference>
<feature type="domain" description="PAS" evidence="3">
    <location>
        <begin position="214"/>
        <end position="283"/>
    </location>
</feature>
<keyword evidence="2" id="KW-0175">Coiled coil</keyword>
<dbReference type="SMART" id="SM00267">
    <property type="entry name" value="GGDEF"/>
    <property type="match status" value="1"/>
</dbReference>
<evidence type="ECO:0000313" key="7">
    <source>
        <dbReference type="Proteomes" id="UP000032749"/>
    </source>
</evidence>
<dbReference type="PROSITE" id="PS50113">
    <property type="entry name" value="PAC"/>
    <property type="match status" value="1"/>
</dbReference>
<keyword evidence="7" id="KW-1185">Reference proteome</keyword>
<feature type="domain" description="PAC" evidence="4">
    <location>
        <begin position="287"/>
        <end position="338"/>
    </location>
</feature>
<dbReference type="GO" id="GO:0003824">
    <property type="term" value="F:catalytic activity"/>
    <property type="evidence" value="ECO:0007669"/>
    <property type="project" value="UniProtKB-ARBA"/>
</dbReference>
<dbReference type="EMBL" id="FO203512">
    <property type="protein sequence ID" value="CCK77761.1"/>
    <property type="molecule type" value="Genomic_DNA"/>
</dbReference>
<dbReference type="STRING" id="698738.OLEAN_C35850"/>
<organism evidence="6 7">
    <name type="scientific">Oleispira antarctica RB-8</name>
    <dbReference type="NCBI Taxonomy" id="698738"/>
    <lineage>
        <taxon>Bacteria</taxon>
        <taxon>Pseudomonadati</taxon>
        <taxon>Pseudomonadota</taxon>
        <taxon>Gammaproteobacteria</taxon>
        <taxon>Oceanospirillales</taxon>
        <taxon>Oceanospirillaceae</taxon>
        <taxon>Oleispira</taxon>
    </lineage>
</organism>
<accession>R4YRB4</accession>
<evidence type="ECO:0000259" key="3">
    <source>
        <dbReference type="PROSITE" id="PS50112"/>
    </source>
</evidence>
<evidence type="ECO:0000259" key="4">
    <source>
        <dbReference type="PROSITE" id="PS50113"/>
    </source>
</evidence>
<dbReference type="Gene3D" id="3.30.70.270">
    <property type="match status" value="1"/>
</dbReference>
<feature type="domain" description="GGDEF" evidence="5">
    <location>
        <begin position="391"/>
        <end position="522"/>
    </location>
</feature>
<dbReference type="SUPFAM" id="SSF55785">
    <property type="entry name" value="PYP-like sensor domain (PAS domain)"/>
    <property type="match status" value="2"/>
</dbReference>
<reference evidence="6 7" key="1">
    <citation type="journal article" date="2013" name="Nat. Commun.">
        <title>Genome sequence and functional genomic analysis of the oil-degrading bacterium Oleispira antarctica.</title>
        <authorList>
            <person name="Kube M."/>
            <person name="Chernikova T.N."/>
            <person name="Al-Ramahi Y."/>
            <person name="Beloqui A."/>
            <person name="Lopez-Cortez N."/>
            <person name="Guazzaroni M.E."/>
            <person name="Heipieper H.J."/>
            <person name="Klages S."/>
            <person name="Kotsyurbenko O.R."/>
            <person name="Langer I."/>
            <person name="Nechitaylo T.Y."/>
            <person name="Lunsdorf H."/>
            <person name="Fernandez M."/>
            <person name="Juarez S."/>
            <person name="Ciordia S."/>
            <person name="Singer A."/>
            <person name="Kagan O."/>
            <person name="Egorova O."/>
            <person name="Petit P.A."/>
            <person name="Stogios P."/>
            <person name="Kim Y."/>
            <person name="Tchigvintsev A."/>
            <person name="Flick R."/>
            <person name="Denaro R."/>
            <person name="Genovese M."/>
            <person name="Albar J.P."/>
            <person name="Reva O.N."/>
            <person name="Martinez-Gomariz M."/>
            <person name="Tran H."/>
            <person name="Ferrer M."/>
            <person name="Savchenko A."/>
            <person name="Yakunin A.F."/>
            <person name="Yakimov M.M."/>
            <person name="Golyshina O.V."/>
            <person name="Reinhardt R."/>
            <person name="Golyshin P.N."/>
        </authorList>
    </citation>
    <scope>NUCLEOTIDE SEQUENCE [LARGE SCALE GENOMIC DNA]</scope>
</reference>
<dbReference type="InterPro" id="IPR043128">
    <property type="entry name" value="Rev_trsase/Diguanyl_cyclase"/>
</dbReference>
<dbReference type="FunFam" id="3.30.70.270:FF:000001">
    <property type="entry name" value="Diguanylate cyclase domain protein"/>
    <property type="match status" value="1"/>
</dbReference>
<dbReference type="SUPFAM" id="SSF55073">
    <property type="entry name" value="Nucleotide cyclase"/>
    <property type="match status" value="1"/>
</dbReference>
<dbReference type="Proteomes" id="UP000032749">
    <property type="component" value="Chromosome"/>
</dbReference>
<dbReference type="InterPro" id="IPR000700">
    <property type="entry name" value="PAS-assoc_C"/>
</dbReference>
<dbReference type="HOGENOM" id="CLU_000445_11_4_6"/>
<dbReference type="AlphaFoldDB" id="R4YRB4"/>
<dbReference type="InterPro" id="IPR029787">
    <property type="entry name" value="Nucleotide_cyclase"/>
</dbReference>